<keyword evidence="2" id="KW-1133">Transmembrane helix</keyword>
<keyword evidence="4" id="KW-1185">Reference proteome</keyword>
<sequence length="417" mass="43875">MSTLTIDDNDARIQYTGREWEVYNTPSNQYQSTAHATWGFDDRAVLTFEGVGVKVYGTLPPGTGTAAVDFSLDGRSGVRVWKPSQRSQYVFNELWFDSGVLSAGSHTITMANKGEDNDMDFRLDRVVVELVASAAPAPTTTTTNNPPATTTSQGSPAPGTGTTAPIPSASTTNASPNLSPSSGSSVSGSSTSSIPPSLVVTTIGSQTIISTVFQTPVTSVLGSSADPTNISAAAESSSNSTPKIVGAVVGVVVFLLLVLGLLFCWRRRKAAASRKYIDSAGESGMARPMGQNGVTPFTVPPSTSEAHADSLTNSYGKSQTMSQRNLLPSALPPGGPSSDGQPSSPSDSQSSTHSQLGQPFNVETRNGPSVLPEKYTFTQPTQSPISPTLTQDTDPTLVYIRDDRPLSERPPSYYPRQ</sequence>
<feature type="region of interest" description="Disordered" evidence="1">
    <location>
        <begin position="134"/>
        <end position="193"/>
    </location>
</feature>
<protein>
    <recommendedName>
        <fullName evidence="5">Transmembrane protein</fullName>
    </recommendedName>
</protein>
<feature type="compositionally biased region" description="Polar residues" evidence="1">
    <location>
        <begin position="352"/>
        <end position="367"/>
    </location>
</feature>
<keyword evidence="2" id="KW-0812">Transmembrane</keyword>
<evidence type="ECO:0000313" key="3">
    <source>
        <dbReference type="EMBL" id="KAJ3510959.1"/>
    </source>
</evidence>
<dbReference type="EMBL" id="JANKHO010000359">
    <property type="protein sequence ID" value="KAJ3510959.1"/>
    <property type="molecule type" value="Genomic_DNA"/>
</dbReference>
<organism evidence="3 4">
    <name type="scientific">Agrocybe chaxingu</name>
    <dbReference type="NCBI Taxonomy" id="84603"/>
    <lineage>
        <taxon>Eukaryota</taxon>
        <taxon>Fungi</taxon>
        <taxon>Dikarya</taxon>
        <taxon>Basidiomycota</taxon>
        <taxon>Agaricomycotina</taxon>
        <taxon>Agaricomycetes</taxon>
        <taxon>Agaricomycetidae</taxon>
        <taxon>Agaricales</taxon>
        <taxon>Agaricineae</taxon>
        <taxon>Strophariaceae</taxon>
        <taxon>Agrocybe</taxon>
    </lineage>
</organism>
<feature type="transmembrane region" description="Helical" evidence="2">
    <location>
        <begin position="244"/>
        <end position="265"/>
    </location>
</feature>
<accession>A0A9W8MUL7</accession>
<comment type="caution">
    <text evidence="3">The sequence shown here is derived from an EMBL/GenBank/DDBJ whole genome shotgun (WGS) entry which is preliminary data.</text>
</comment>
<feature type="compositionally biased region" description="Polar residues" evidence="1">
    <location>
        <begin position="376"/>
        <end position="394"/>
    </location>
</feature>
<name>A0A9W8MUL7_9AGAR</name>
<feature type="compositionally biased region" description="Polar residues" evidence="1">
    <location>
        <begin position="292"/>
        <end position="325"/>
    </location>
</feature>
<dbReference type="AlphaFoldDB" id="A0A9W8MUL7"/>
<feature type="compositionally biased region" description="Low complexity" evidence="1">
    <location>
        <begin position="336"/>
        <end position="351"/>
    </location>
</feature>
<keyword evidence="2" id="KW-0472">Membrane</keyword>
<evidence type="ECO:0000256" key="2">
    <source>
        <dbReference type="SAM" id="Phobius"/>
    </source>
</evidence>
<reference evidence="3" key="1">
    <citation type="submission" date="2022-07" db="EMBL/GenBank/DDBJ databases">
        <title>Genome Sequence of Agrocybe chaxingu.</title>
        <authorList>
            <person name="Buettner E."/>
        </authorList>
    </citation>
    <scope>NUCLEOTIDE SEQUENCE</scope>
    <source>
        <strain evidence="3">MP-N11</strain>
    </source>
</reference>
<evidence type="ECO:0008006" key="5">
    <source>
        <dbReference type="Google" id="ProtNLM"/>
    </source>
</evidence>
<gene>
    <name evidence="3" type="ORF">NLJ89_g4382</name>
</gene>
<dbReference type="OrthoDB" id="3265734at2759"/>
<feature type="region of interest" description="Disordered" evidence="1">
    <location>
        <begin position="281"/>
        <end position="417"/>
    </location>
</feature>
<dbReference type="Proteomes" id="UP001148786">
    <property type="component" value="Unassembled WGS sequence"/>
</dbReference>
<dbReference type="Gene3D" id="2.60.120.260">
    <property type="entry name" value="Galactose-binding domain-like"/>
    <property type="match status" value="1"/>
</dbReference>
<evidence type="ECO:0000256" key="1">
    <source>
        <dbReference type="SAM" id="MobiDB-lite"/>
    </source>
</evidence>
<evidence type="ECO:0000313" key="4">
    <source>
        <dbReference type="Proteomes" id="UP001148786"/>
    </source>
</evidence>
<proteinExistence type="predicted"/>